<dbReference type="Pfam" id="PF00583">
    <property type="entry name" value="Acetyltransf_1"/>
    <property type="match status" value="1"/>
</dbReference>
<dbReference type="EMBL" id="QGLE01000012">
    <property type="protein sequence ID" value="PWR19354.1"/>
    <property type="molecule type" value="Genomic_DNA"/>
</dbReference>
<evidence type="ECO:0000259" key="1">
    <source>
        <dbReference type="PROSITE" id="PS51186"/>
    </source>
</evidence>
<dbReference type="Proteomes" id="UP000245461">
    <property type="component" value="Unassembled WGS sequence"/>
</dbReference>
<dbReference type="SUPFAM" id="SSF55729">
    <property type="entry name" value="Acyl-CoA N-acyltransferases (Nat)"/>
    <property type="match status" value="1"/>
</dbReference>
<dbReference type="InterPro" id="IPR000182">
    <property type="entry name" value="GNAT_dom"/>
</dbReference>
<comment type="caution">
    <text evidence="2">The sequence shown here is derived from an EMBL/GenBank/DDBJ whole genome shotgun (WGS) entry which is preliminary data.</text>
</comment>
<keyword evidence="3" id="KW-1185">Reference proteome</keyword>
<sequence length="145" mass="16062">MSTSVTVFEAVTDDEVRALFPVISQLRPHLAGPDDLLARVKRMRADGFRQIWRAGEDGTPVAVAGFRIYETIYAGLKLYVDDLVTTEARRGLGDGTVLLDWMVAEARAKGCTELDLDSGVQRFAAHGFYFAKGLHIASYHFKRAV</sequence>
<accession>A0A317DYA9</accession>
<feature type="domain" description="N-acetyltransferase" evidence="1">
    <location>
        <begin position="6"/>
        <end position="145"/>
    </location>
</feature>
<dbReference type="OrthoDB" id="9799601at2"/>
<name>A0A317DYA9_9PROT</name>
<keyword evidence="2" id="KW-0808">Transferase</keyword>
<dbReference type="AlphaFoldDB" id="A0A317DYA9"/>
<evidence type="ECO:0000313" key="2">
    <source>
        <dbReference type="EMBL" id="PWR19354.1"/>
    </source>
</evidence>
<dbReference type="CDD" id="cd04301">
    <property type="entry name" value="NAT_SF"/>
    <property type="match status" value="1"/>
</dbReference>
<reference evidence="2 3" key="1">
    <citation type="submission" date="2018-05" db="EMBL/GenBank/DDBJ databases">
        <title>Zavarzinia sp. HR-AS.</title>
        <authorList>
            <person name="Lee Y."/>
            <person name="Jeon C.O."/>
        </authorList>
    </citation>
    <scope>NUCLEOTIDE SEQUENCE [LARGE SCALE GENOMIC DNA]</scope>
    <source>
        <strain evidence="2 3">HR-AS</strain>
    </source>
</reference>
<dbReference type="PROSITE" id="PS51186">
    <property type="entry name" value="GNAT"/>
    <property type="match status" value="1"/>
</dbReference>
<proteinExistence type="predicted"/>
<dbReference type="Gene3D" id="3.40.630.30">
    <property type="match status" value="1"/>
</dbReference>
<organism evidence="2 3">
    <name type="scientific">Zavarzinia aquatilis</name>
    <dbReference type="NCBI Taxonomy" id="2211142"/>
    <lineage>
        <taxon>Bacteria</taxon>
        <taxon>Pseudomonadati</taxon>
        <taxon>Pseudomonadota</taxon>
        <taxon>Alphaproteobacteria</taxon>
        <taxon>Rhodospirillales</taxon>
        <taxon>Zavarziniaceae</taxon>
        <taxon>Zavarzinia</taxon>
    </lineage>
</organism>
<dbReference type="GO" id="GO:0016747">
    <property type="term" value="F:acyltransferase activity, transferring groups other than amino-acyl groups"/>
    <property type="evidence" value="ECO:0007669"/>
    <property type="project" value="InterPro"/>
</dbReference>
<evidence type="ECO:0000313" key="3">
    <source>
        <dbReference type="Proteomes" id="UP000245461"/>
    </source>
</evidence>
<dbReference type="InterPro" id="IPR016181">
    <property type="entry name" value="Acyl_CoA_acyltransferase"/>
</dbReference>
<protein>
    <submittedName>
        <fullName evidence="2">GNAT family N-acetyltransferase</fullName>
    </submittedName>
</protein>
<dbReference type="RefSeq" id="WP_109907552.1">
    <property type="nucleotide sequence ID" value="NZ_QGLE01000012.1"/>
</dbReference>
<gene>
    <name evidence="2" type="ORF">DKG74_17940</name>
</gene>